<comment type="catalytic activity">
    <reaction evidence="6 7">
        <text>(6S)-NADPHX + ATP = ADP + phosphate + NADPH + H(+)</text>
        <dbReference type="Rhea" id="RHEA:32231"/>
        <dbReference type="ChEBI" id="CHEBI:15378"/>
        <dbReference type="ChEBI" id="CHEBI:30616"/>
        <dbReference type="ChEBI" id="CHEBI:43474"/>
        <dbReference type="ChEBI" id="CHEBI:57783"/>
        <dbReference type="ChEBI" id="CHEBI:64076"/>
        <dbReference type="ChEBI" id="CHEBI:456216"/>
        <dbReference type="EC" id="4.2.1.93"/>
    </reaction>
</comment>
<evidence type="ECO:0000256" key="6">
    <source>
        <dbReference type="ARBA" id="ARBA00047472"/>
    </source>
</evidence>
<dbReference type="PANTHER" id="PTHR12592:SF0">
    <property type="entry name" value="ATP-DEPENDENT (S)-NAD(P)H-HYDRATE DEHYDRATASE"/>
    <property type="match status" value="1"/>
</dbReference>
<evidence type="ECO:0000256" key="3">
    <source>
        <dbReference type="ARBA" id="ARBA00022857"/>
    </source>
</evidence>
<protein>
    <recommendedName>
        <fullName evidence="7">ATP-dependent (S)-NAD(P)H-hydrate dehydratase</fullName>
        <ecNumber evidence="7">4.2.1.93</ecNumber>
    </recommendedName>
    <alternativeName>
        <fullName evidence="7">ATP-dependent NAD(P)HX dehydratase</fullName>
    </alternativeName>
</protein>
<comment type="similarity">
    <text evidence="7">Belongs to the NnrD/CARKD family.</text>
</comment>
<dbReference type="Proteomes" id="UP000281468">
    <property type="component" value="Unassembled WGS sequence"/>
</dbReference>
<accession>A0A3M7E2M8</accession>
<evidence type="ECO:0000256" key="4">
    <source>
        <dbReference type="ARBA" id="ARBA00023027"/>
    </source>
</evidence>
<dbReference type="InterPro" id="IPR000631">
    <property type="entry name" value="CARKD"/>
</dbReference>
<reference evidence="9 10" key="1">
    <citation type="journal article" date="2018" name="BMC Genomics">
        <title>Genomic evidence for intraspecific hybridization in a clonal and extremely halotolerant yeast.</title>
        <authorList>
            <person name="Gostincar C."/>
            <person name="Stajich J.E."/>
            <person name="Zupancic J."/>
            <person name="Zalar P."/>
            <person name="Gunde-Cimerman N."/>
        </authorList>
    </citation>
    <scope>NUCLEOTIDE SEQUENCE [LARGE SCALE GENOMIC DNA]</scope>
    <source>
        <strain evidence="9 10">EXF-171</strain>
    </source>
</reference>
<keyword evidence="5 7" id="KW-0456">Lyase</keyword>
<dbReference type="PROSITE" id="PS01050">
    <property type="entry name" value="YJEF_C_2"/>
    <property type="match status" value="1"/>
</dbReference>
<evidence type="ECO:0000256" key="5">
    <source>
        <dbReference type="ARBA" id="ARBA00023239"/>
    </source>
</evidence>
<organism evidence="9 10">
    <name type="scientific">Hortaea werneckii</name>
    <name type="common">Black yeast</name>
    <name type="synonym">Cladosporium werneckii</name>
    <dbReference type="NCBI Taxonomy" id="91943"/>
    <lineage>
        <taxon>Eukaryota</taxon>
        <taxon>Fungi</taxon>
        <taxon>Dikarya</taxon>
        <taxon>Ascomycota</taxon>
        <taxon>Pezizomycotina</taxon>
        <taxon>Dothideomycetes</taxon>
        <taxon>Dothideomycetidae</taxon>
        <taxon>Mycosphaerellales</taxon>
        <taxon>Teratosphaeriaceae</taxon>
        <taxon>Hortaea</taxon>
    </lineage>
</organism>
<comment type="function">
    <text evidence="7">Catalyzes the dehydration of the S-form of NAD(P)HX at the expense of ATP, which is converted to ADP. Together with NAD(P)HX epimerase, which catalyzes the epimerization of the S- and R-forms, the enzyme allows the repair of both epimers of NAD(P)HX, a damaged form of NAD(P)H that is a result of enzymatic or heat-dependent hydration.</text>
</comment>
<keyword evidence="4 7" id="KW-0520">NAD</keyword>
<evidence type="ECO:0000256" key="1">
    <source>
        <dbReference type="ARBA" id="ARBA00022741"/>
    </source>
</evidence>
<dbReference type="GO" id="GO:0005524">
    <property type="term" value="F:ATP binding"/>
    <property type="evidence" value="ECO:0007669"/>
    <property type="project" value="UniProtKB-KW"/>
</dbReference>
<comment type="caution">
    <text evidence="9">The sequence shown here is derived from an EMBL/GenBank/DDBJ whole genome shotgun (WGS) entry which is preliminary data.</text>
</comment>
<dbReference type="Gene3D" id="3.40.1190.20">
    <property type="match status" value="1"/>
</dbReference>
<feature type="binding site" evidence="7">
    <location>
        <begin position="278"/>
        <end position="287"/>
    </location>
    <ligand>
        <name>ATP</name>
        <dbReference type="ChEBI" id="CHEBI:30616"/>
    </ligand>
</feature>
<name>A0A3M7E2M8_HORWE</name>
<gene>
    <name evidence="9" type="ORF">D0862_14711</name>
</gene>
<dbReference type="Pfam" id="PF01256">
    <property type="entry name" value="Carb_kinase"/>
    <property type="match status" value="2"/>
</dbReference>
<feature type="binding site" evidence="7">
    <location>
        <begin position="259"/>
        <end position="263"/>
    </location>
    <ligand>
        <name>ATP</name>
        <dbReference type="ChEBI" id="CHEBI:30616"/>
    </ligand>
</feature>
<dbReference type="HAMAP" id="MF_01965">
    <property type="entry name" value="NADHX_dehydratase"/>
    <property type="match status" value="1"/>
</dbReference>
<dbReference type="EMBL" id="QWIQ01001069">
    <property type="protein sequence ID" value="RMY70657.1"/>
    <property type="molecule type" value="Genomic_DNA"/>
</dbReference>
<keyword evidence="1 7" id="KW-0547">Nucleotide-binding</keyword>
<proteinExistence type="inferred from homology"/>
<comment type="catalytic activity">
    <reaction evidence="7">
        <text>(6S)-NADHX + ATP = ADP + phosphate + NADH + H(+)</text>
        <dbReference type="Rhea" id="RHEA:19017"/>
        <dbReference type="ChEBI" id="CHEBI:15378"/>
        <dbReference type="ChEBI" id="CHEBI:30616"/>
        <dbReference type="ChEBI" id="CHEBI:43474"/>
        <dbReference type="ChEBI" id="CHEBI:57945"/>
        <dbReference type="ChEBI" id="CHEBI:64074"/>
        <dbReference type="ChEBI" id="CHEBI:456216"/>
        <dbReference type="EC" id="4.2.1.93"/>
    </reaction>
</comment>
<dbReference type="GO" id="GO:0047453">
    <property type="term" value="F:ATP-dependent NAD(P)H-hydrate dehydratase activity"/>
    <property type="evidence" value="ECO:0007669"/>
    <property type="project" value="UniProtKB-UniRule"/>
</dbReference>
<dbReference type="InterPro" id="IPR029056">
    <property type="entry name" value="Ribokinase-like"/>
</dbReference>
<dbReference type="PANTHER" id="PTHR12592">
    <property type="entry name" value="ATP-DEPENDENT (S)-NAD(P)H-HYDRATE DEHYDRATASE FAMILY MEMBER"/>
    <property type="match status" value="1"/>
</dbReference>
<dbReference type="SUPFAM" id="SSF53613">
    <property type="entry name" value="Ribokinase-like"/>
    <property type="match status" value="1"/>
</dbReference>
<evidence type="ECO:0000313" key="10">
    <source>
        <dbReference type="Proteomes" id="UP000281468"/>
    </source>
</evidence>
<comment type="cofactor">
    <cofactor evidence="7">
        <name>Mg(2+)</name>
        <dbReference type="ChEBI" id="CHEBI:18420"/>
    </cofactor>
</comment>
<dbReference type="AlphaFoldDB" id="A0A3M7E2M8"/>
<dbReference type="GO" id="GO:0046496">
    <property type="term" value="P:nicotinamide nucleotide metabolic process"/>
    <property type="evidence" value="ECO:0007669"/>
    <property type="project" value="UniProtKB-UniRule"/>
</dbReference>
<keyword evidence="7" id="KW-0963">Cytoplasm</keyword>
<dbReference type="CDD" id="cd01171">
    <property type="entry name" value="YXKO-related"/>
    <property type="match status" value="1"/>
</dbReference>
<comment type="subcellular location">
    <subcellularLocation>
        <location evidence="7">Cytoplasm</location>
    </subcellularLocation>
</comment>
<evidence type="ECO:0000313" key="9">
    <source>
        <dbReference type="EMBL" id="RMY70657.1"/>
    </source>
</evidence>
<feature type="binding site" evidence="7">
    <location>
        <begin position="220"/>
        <end position="226"/>
    </location>
    <ligand>
        <name>(6S)-NADPHX</name>
        <dbReference type="ChEBI" id="CHEBI:64076"/>
    </ligand>
</feature>
<feature type="domain" description="YjeF C-terminal" evidence="8">
    <location>
        <begin position="12"/>
        <end position="363"/>
    </location>
</feature>
<sequence>MAALGNMTRKDILGKVYKMVPPMLEKFHKGQLGRVAVIGGSEDYTGAPYFSAAASAKLGCDMVSKRGPSLPFPNLYHHHPFPLIITYIPFPHPPSPPCANRLPPKQQSHVICEPGAGQVIKTYSPNLMVHPYMRQSKNLANGETIDSVSANVIAMLDRLHVIVIGPGLGRDPAMQEICARVIVAAKEKGVSFVLDADGLSLAQTRPELVRGYKECILTPNVVEFGRLAKSQKIDVEREEEGKLCEKLAQALGGVTVVKKGKVDFISNGTQTLVSDGEGGLKRSGGQGDTLTGSLATLLCYRKAYLERLWEHEGDMGSEELLALCAYGGSAVTRECSRLAFKKLGRSMQASDLTEHVHPAFLDVIGEKPTEEAKL</sequence>
<dbReference type="EC" id="4.2.1.93" evidence="7"/>
<evidence type="ECO:0000256" key="7">
    <source>
        <dbReference type="HAMAP-Rule" id="MF_03157"/>
    </source>
</evidence>
<keyword evidence="7" id="KW-0597">Phosphoprotein</keyword>
<keyword evidence="3" id="KW-0521">NADP</keyword>
<dbReference type="PROSITE" id="PS01049">
    <property type="entry name" value="YJEF_C_1"/>
    <property type="match status" value="1"/>
</dbReference>
<dbReference type="GO" id="GO:0005737">
    <property type="term" value="C:cytoplasm"/>
    <property type="evidence" value="ECO:0007669"/>
    <property type="project" value="UniProtKB-SubCell"/>
</dbReference>
<feature type="binding site" evidence="7">
    <location>
        <position position="288"/>
    </location>
    <ligand>
        <name>(6S)-NADPHX</name>
        <dbReference type="ChEBI" id="CHEBI:64076"/>
    </ligand>
</feature>
<evidence type="ECO:0000256" key="2">
    <source>
        <dbReference type="ARBA" id="ARBA00022840"/>
    </source>
</evidence>
<dbReference type="GO" id="GO:0110051">
    <property type="term" value="P:metabolite repair"/>
    <property type="evidence" value="ECO:0007669"/>
    <property type="project" value="TreeGrafter"/>
</dbReference>
<dbReference type="InterPro" id="IPR017953">
    <property type="entry name" value="Carbohydrate_kinase_pred_CS"/>
</dbReference>
<evidence type="ECO:0000259" key="8">
    <source>
        <dbReference type="PROSITE" id="PS51383"/>
    </source>
</evidence>
<keyword evidence="2 7" id="KW-0067">ATP-binding</keyword>
<dbReference type="PROSITE" id="PS51383">
    <property type="entry name" value="YJEF_C_3"/>
    <property type="match status" value="1"/>
</dbReference>
<feature type="binding site" evidence="7">
    <location>
        <position position="167"/>
    </location>
    <ligand>
        <name>(6S)-NADPHX</name>
        <dbReference type="ChEBI" id="CHEBI:64076"/>
    </ligand>
</feature>